<dbReference type="CDD" id="cd06222">
    <property type="entry name" value="RNase_H_like"/>
    <property type="match status" value="1"/>
</dbReference>
<accession>A0A0C3BJG4</accession>
<dbReference type="InterPro" id="IPR012337">
    <property type="entry name" value="RNaseH-like_sf"/>
</dbReference>
<reference evidence="2" key="2">
    <citation type="submission" date="2015-01" db="EMBL/GenBank/DDBJ databases">
        <title>Evolutionary Origins and Diversification of the Mycorrhizal Mutualists.</title>
        <authorList>
            <consortium name="DOE Joint Genome Institute"/>
            <consortium name="Mycorrhizal Genomics Consortium"/>
            <person name="Kohler A."/>
            <person name="Kuo A."/>
            <person name="Nagy L.G."/>
            <person name="Floudas D."/>
            <person name="Copeland A."/>
            <person name="Barry K.W."/>
            <person name="Cichocki N."/>
            <person name="Veneault-Fourrey C."/>
            <person name="LaButti K."/>
            <person name="Lindquist E.A."/>
            <person name="Lipzen A."/>
            <person name="Lundell T."/>
            <person name="Morin E."/>
            <person name="Murat C."/>
            <person name="Riley R."/>
            <person name="Ohm R."/>
            <person name="Sun H."/>
            <person name="Tunlid A."/>
            <person name="Henrissat B."/>
            <person name="Grigoriev I.V."/>
            <person name="Hibbett D.S."/>
            <person name="Martin F."/>
        </authorList>
    </citation>
    <scope>NUCLEOTIDE SEQUENCE [LARGE SCALE GENOMIC DNA]</scope>
    <source>
        <strain evidence="2">h7</strain>
    </source>
</reference>
<dbReference type="InterPro" id="IPR044730">
    <property type="entry name" value="RNase_H-like_dom_plant"/>
</dbReference>
<dbReference type="OrthoDB" id="3249498at2759"/>
<dbReference type="HOGENOM" id="CLU_125038_0_0_1"/>
<organism evidence="1 2">
    <name type="scientific">Hebeloma cylindrosporum</name>
    <dbReference type="NCBI Taxonomy" id="76867"/>
    <lineage>
        <taxon>Eukaryota</taxon>
        <taxon>Fungi</taxon>
        <taxon>Dikarya</taxon>
        <taxon>Basidiomycota</taxon>
        <taxon>Agaricomycotina</taxon>
        <taxon>Agaricomycetes</taxon>
        <taxon>Agaricomycetidae</taxon>
        <taxon>Agaricales</taxon>
        <taxon>Agaricineae</taxon>
        <taxon>Hymenogastraceae</taxon>
        <taxon>Hebeloma</taxon>
    </lineage>
</organism>
<gene>
    <name evidence="1" type="ORF">M413DRAFT_40015</name>
</gene>
<dbReference type="SUPFAM" id="SSF53098">
    <property type="entry name" value="Ribonuclease H-like"/>
    <property type="match status" value="1"/>
</dbReference>
<dbReference type="STRING" id="686832.A0A0C3BJG4"/>
<name>A0A0C3BJG4_HEBCY</name>
<keyword evidence="2" id="KW-1185">Reference proteome</keyword>
<evidence type="ECO:0008006" key="3">
    <source>
        <dbReference type="Google" id="ProtNLM"/>
    </source>
</evidence>
<feature type="non-terminal residue" evidence="1">
    <location>
        <position position="1"/>
    </location>
</feature>
<sequence length="138" mass="15375">LGYFFPGLNLGFFASTLSTSDSLRIFYYEALCVFCALQDILARVPAFARVVIYTDNLNTVQIFNSLACLPTYNHILRRSVDTLLSTNISLRILHIPGEVNVVADALSRHQFERARIAAPGLVINTFKPPLWSLGAVEK</sequence>
<dbReference type="EMBL" id="KN831801">
    <property type="protein sequence ID" value="KIM36875.1"/>
    <property type="molecule type" value="Genomic_DNA"/>
</dbReference>
<dbReference type="Proteomes" id="UP000053424">
    <property type="component" value="Unassembled WGS sequence"/>
</dbReference>
<protein>
    <recommendedName>
        <fullName evidence="3">RNase H type-1 domain-containing protein</fullName>
    </recommendedName>
</protein>
<reference evidence="1 2" key="1">
    <citation type="submission" date="2014-04" db="EMBL/GenBank/DDBJ databases">
        <authorList>
            <consortium name="DOE Joint Genome Institute"/>
            <person name="Kuo A."/>
            <person name="Gay G."/>
            <person name="Dore J."/>
            <person name="Kohler A."/>
            <person name="Nagy L.G."/>
            <person name="Floudas D."/>
            <person name="Copeland A."/>
            <person name="Barry K.W."/>
            <person name="Cichocki N."/>
            <person name="Veneault-Fourrey C."/>
            <person name="LaButti K."/>
            <person name="Lindquist E.A."/>
            <person name="Lipzen A."/>
            <person name="Lundell T."/>
            <person name="Morin E."/>
            <person name="Murat C."/>
            <person name="Sun H."/>
            <person name="Tunlid A."/>
            <person name="Henrissat B."/>
            <person name="Grigoriev I.V."/>
            <person name="Hibbett D.S."/>
            <person name="Martin F."/>
            <person name="Nordberg H.P."/>
            <person name="Cantor M.N."/>
            <person name="Hua S.X."/>
        </authorList>
    </citation>
    <scope>NUCLEOTIDE SEQUENCE [LARGE SCALE GENOMIC DNA]</scope>
    <source>
        <strain evidence="2">h7</strain>
    </source>
</reference>
<proteinExistence type="predicted"/>
<feature type="non-terminal residue" evidence="1">
    <location>
        <position position="138"/>
    </location>
</feature>
<evidence type="ECO:0000313" key="1">
    <source>
        <dbReference type="EMBL" id="KIM36875.1"/>
    </source>
</evidence>
<dbReference type="AlphaFoldDB" id="A0A0C3BJG4"/>
<evidence type="ECO:0000313" key="2">
    <source>
        <dbReference type="Proteomes" id="UP000053424"/>
    </source>
</evidence>